<protein>
    <submittedName>
        <fullName evidence="2">Uncharacterized protein</fullName>
    </submittedName>
</protein>
<comment type="caution">
    <text evidence="2">The sequence shown here is derived from an EMBL/GenBank/DDBJ whole genome shotgun (WGS) entry which is preliminary data.</text>
</comment>
<dbReference type="EMBL" id="CAXLJL010000889">
    <property type="protein sequence ID" value="CAL5141532.1"/>
    <property type="molecule type" value="Genomic_DNA"/>
</dbReference>
<evidence type="ECO:0000256" key="1">
    <source>
        <dbReference type="SAM" id="MobiDB-lite"/>
    </source>
</evidence>
<feature type="compositionally biased region" description="Polar residues" evidence="1">
    <location>
        <begin position="179"/>
        <end position="194"/>
    </location>
</feature>
<feature type="region of interest" description="Disordered" evidence="1">
    <location>
        <begin position="1"/>
        <end position="41"/>
    </location>
</feature>
<feature type="compositionally biased region" description="Polar residues" evidence="1">
    <location>
        <begin position="15"/>
        <end position="29"/>
    </location>
</feature>
<sequence>MSTPTRETPVHFAEQVNNSASSRTPGSRLSRTSSTDSVPSSTKYALSDALSNMQAINEQLRIVDKLLFSTDSNDLNQANSSVEGRLRNFEKTNRNVFTFIPIEKSVAAEDDARPGQPPLASFKQTVSTNETSINNARWCGTNRQSSIKRQLSRRKSPVTNRQEWIYEQKAYKEEPEGKQITSGHFYQPKTTQLKNDNDEEEYY</sequence>
<dbReference type="AlphaFoldDB" id="A0AAV2TVU8"/>
<feature type="compositionally biased region" description="Low complexity" evidence="1">
    <location>
        <begin position="30"/>
        <end position="41"/>
    </location>
</feature>
<dbReference type="Proteomes" id="UP001497525">
    <property type="component" value="Unassembled WGS sequence"/>
</dbReference>
<name>A0AAV2TVU8_CALDB</name>
<organism evidence="2 3">
    <name type="scientific">Calicophoron daubneyi</name>
    <name type="common">Rumen fluke</name>
    <name type="synonym">Paramphistomum daubneyi</name>
    <dbReference type="NCBI Taxonomy" id="300641"/>
    <lineage>
        <taxon>Eukaryota</taxon>
        <taxon>Metazoa</taxon>
        <taxon>Spiralia</taxon>
        <taxon>Lophotrochozoa</taxon>
        <taxon>Platyhelminthes</taxon>
        <taxon>Trematoda</taxon>
        <taxon>Digenea</taxon>
        <taxon>Plagiorchiida</taxon>
        <taxon>Pronocephalata</taxon>
        <taxon>Paramphistomoidea</taxon>
        <taxon>Paramphistomidae</taxon>
        <taxon>Calicophoron</taxon>
    </lineage>
</organism>
<gene>
    <name evidence="2" type="ORF">CDAUBV1_LOCUS16766</name>
</gene>
<proteinExistence type="predicted"/>
<evidence type="ECO:0000313" key="2">
    <source>
        <dbReference type="EMBL" id="CAL5141532.1"/>
    </source>
</evidence>
<feature type="region of interest" description="Disordered" evidence="1">
    <location>
        <begin position="172"/>
        <end position="203"/>
    </location>
</feature>
<accession>A0AAV2TVU8</accession>
<evidence type="ECO:0000313" key="3">
    <source>
        <dbReference type="Proteomes" id="UP001497525"/>
    </source>
</evidence>
<reference evidence="2" key="1">
    <citation type="submission" date="2024-06" db="EMBL/GenBank/DDBJ databases">
        <authorList>
            <person name="Liu X."/>
            <person name="Lenzi L."/>
            <person name="Haldenby T S."/>
            <person name="Uol C."/>
        </authorList>
    </citation>
    <scope>NUCLEOTIDE SEQUENCE</scope>
</reference>